<gene>
    <name evidence="1" type="ORF">CPELLU_LOCUS3328</name>
</gene>
<dbReference type="Proteomes" id="UP000789759">
    <property type="component" value="Unassembled WGS sequence"/>
</dbReference>
<evidence type="ECO:0000313" key="1">
    <source>
        <dbReference type="EMBL" id="CAG8519772.1"/>
    </source>
</evidence>
<dbReference type="Gene3D" id="2.40.70.10">
    <property type="entry name" value="Acid Proteases"/>
    <property type="match status" value="1"/>
</dbReference>
<comment type="caution">
    <text evidence="1">The sequence shown here is derived from an EMBL/GenBank/DDBJ whole genome shotgun (WGS) entry which is preliminary data.</text>
</comment>
<protein>
    <submittedName>
        <fullName evidence="1">10304_t:CDS:1</fullName>
    </submittedName>
</protein>
<keyword evidence="2" id="KW-1185">Reference proteome</keyword>
<proteinExistence type="predicted"/>
<dbReference type="EMBL" id="CAJVQA010001589">
    <property type="protein sequence ID" value="CAG8519772.1"/>
    <property type="molecule type" value="Genomic_DNA"/>
</dbReference>
<dbReference type="InterPro" id="IPR021109">
    <property type="entry name" value="Peptidase_aspartic_dom_sf"/>
</dbReference>
<reference evidence="1" key="1">
    <citation type="submission" date="2021-06" db="EMBL/GenBank/DDBJ databases">
        <authorList>
            <person name="Kallberg Y."/>
            <person name="Tangrot J."/>
            <person name="Rosling A."/>
        </authorList>
    </citation>
    <scope>NUCLEOTIDE SEQUENCE</scope>
    <source>
        <strain evidence="1">FL966</strain>
    </source>
</reference>
<sequence length="152" mass="17238">MKEILQEQPQITAQPQTPQYNIAEDLLNQCSNATYVQMLQISKQYKNLTQPLHCPIILIAKTNLIDSKPNFRTTATKYYIQIKNNSILVILDSGAAVSILSKKLIDKLRLKIEEPLNAIVVITNRSREQALEKIENVRLAVRSILVPPAFNN</sequence>
<name>A0A9N9A6H3_9GLOM</name>
<dbReference type="AlphaFoldDB" id="A0A9N9A6H3"/>
<dbReference type="OrthoDB" id="5597136at2759"/>
<organism evidence="1 2">
    <name type="scientific">Cetraspora pellucida</name>
    <dbReference type="NCBI Taxonomy" id="1433469"/>
    <lineage>
        <taxon>Eukaryota</taxon>
        <taxon>Fungi</taxon>
        <taxon>Fungi incertae sedis</taxon>
        <taxon>Mucoromycota</taxon>
        <taxon>Glomeromycotina</taxon>
        <taxon>Glomeromycetes</taxon>
        <taxon>Diversisporales</taxon>
        <taxon>Gigasporaceae</taxon>
        <taxon>Cetraspora</taxon>
    </lineage>
</organism>
<evidence type="ECO:0000313" key="2">
    <source>
        <dbReference type="Proteomes" id="UP000789759"/>
    </source>
</evidence>
<accession>A0A9N9A6H3</accession>